<dbReference type="PANTHER" id="PTHR21139">
    <property type="entry name" value="TRIOSEPHOSPHATE ISOMERASE"/>
    <property type="match status" value="1"/>
</dbReference>
<sequence length="103" mass="10803">MRQAMVAGNWKMNGSRASVKELVDGINAGLGGVNAEVVVCPPFVYIPYVVGATSESAINVGAQSMCDQDSGAFTGEVSGPMLKDIGCDYVIIGHSERRAMYGE</sequence>
<gene>
    <name evidence="6" type="primary">LOC106820577</name>
</gene>
<reference evidence="6" key="1">
    <citation type="submission" date="2025-08" db="UniProtKB">
        <authorList>
            <consortium name="RefSeq"/>
        </authorList>
    </citation>
    <scope>IDENTIFICATION</scope>
</reference>
<comment type="pathway">
    <text evidence="4">Carbohydrate degradation; glycolysis; D-glyceraldehyde 3-phosphate from glycerone phosphate: step 1/1.</text>
</comment>
<comment type="catalytic activity">
    <reaction evidence="4">
        <text>D-glyceraldehyde 3-phosphate = dihydroxyacetone phosphate</text>
        <dbReference type="Rhea" id="RHEA:18585"/>
        <dbReference type="ChEBI" id="CHEBI:57642"/>
        <dbReference type="ChEBI" id="CHEBI:59776"/>
        <dbReference type="EC" id="5.3.1.1"/>
    </reaction>
</comment>
<dbReference type="Pfam" id="PF00121">
    <property type="entry name" value="TIM"/>
    <property type="match status" value="1"/>
</dbReference>
<keyword evidence="4" id="KW-0324">Glycolysis</keyword>
<dbReference type="RefSeq" id="XP_014680571.1">
    <property type="nucleotide sequence ID" value="XM_014825085.1"/>
</dbReference>
<name>A0ABM1F800_PRICU</name>
<organism evidence="5 6">
    <name type="scientific">Priapulus caudatus</name>
    <name type="common">Priapulid worm</name>
    <dbReference type="NCBI Taxonomy" id="37621"/>
    <lineage>
        <taxon>Eukaryota</taxon>
        <taxon>Metazoa</taxon>
        <taxon>Ecdysozoa</taxon>
        <taxon>Scalidophora</taxon>
        <taxon>Priapulida</taxon>
        <taxon>Priapulimorpha</taxon>
        <taxon>Priapulimorphida</taxon>
        <taxon>Priapulidae</taxon>
        <taxon>Priapulus</taxon>
    </lineage>
</organism>
<accession>A0ABM1F800</accession>
<dbReference type="PANTHER" id="PTHR21139:SF42">
    <property type="entry name" value="TRIOSEPHOSPHATE ISOMERASE"/>
    <property type="match status" value="1"/>
</dbReference>
<evidence type="ECO:0000313" key="6">
    <source>
        <dbReference type="RefSeq" id="XP_014680571.1"/>
    </source>
</evidence>
<dbReference type="EC" id="5.3.1.1" evidence="4"/>
<dbReference type="GeneID" id="106820577"/>
<protein>
    <recommendedName>
        <fullName evidence="4">Triosephosphate isomerase</fullName>
        <ecNumber evidence="4">5.3.1.1</ecNumber>
    </recommendedName>
</protein>
<comment type="pathway">
    <text evidence="4">Carbohydrate biosynthesis; gluconeogenesis.</text>
</comment>
<feature type="non-terminal residue" evidence="6">
    <location>
        <position position="103"/>
    </location>
</feature>
<proteinExistence type="inferred from homology"/>
<dbReference type="CDD" id="cd00311">
    <property type="entry name" value="TIM"/>
    <property type="match status" value="1"/>
</dbReference>
<dbReference type="PROSITE" id="PS51440">
    <property type="entry name" value="TIM_2"/>
    <property type="match status" value="1"/>
</dbReference>
<dbReference type="InterPro" id="IPR000652">
    <property type="entry name" value="Triosephosphate_isomerase"/>
</dbReference>
<keyword evidence="5" id="KW-1185">Reference proteome</keyword>
<keyword evidence="4" id="KW-0312">Gluconeogenesis</keyword>
<evidence type="ECO:0000256" key="3">
    <source>
        <dbReference type="ARBA" id="ARBA00023235"/>
    </source>
</evidence>
<evidence type="ECO:0000256" key="4">
    <source>
        <dbReference type="RuleBase" id="RU363013"/>
    </source>
</evidence>
<dbReference type="Gene3D" id="3.20.20.70">
    <property type="entry name" value="Aldolase class I"/>
    <property type="match status" value="1"/>
</dbReference>
<evidence type="ECO:0000256" key="2">
    <source>
        <dbReference type="ARBA" id="ARBA00011738"/>
    </source>
</evidence>
<comment type="subunit">
    <text evidence="2">Homodimer.</text>
</comment>
<dbReference type="InterPro" id="IPR035990">
    <property type="entry name" value="TIM_sf"/>
</dbReference>
<evidence type="ECO:0000313" key="5">
    <source>
        <dbReference type="Proteomes" id="UP000695022"/>
    </source>
</evidence>
<dbReference type="InterPro" id="IPR013785">
    <property type="entry name" value="Aldolase_TIM"/>
</dbReference>
<keyword evidence="3 4" id="KW-0413">Isomerase</keyword>
<dbReference type="SUPFAM" id="SSF51351">
    <property type="entry name" value="Triosephosphate isomerase (TIM)"/>
    <property type="match status" value="1"/>
</dbReference>
<dbReference type="Proteomes" id="UP000695022">
    <property type="component" value="Unplaced"/>
</dbReference>
<comment type="similarity">
    <text evidence="1 4">Belongs to the triosephosphate isomerase family.</text>
</comment>
<evidence type="ECO:0000256" key="1">
    <source>
        <dbReference type="ARBA" id="ARBA00007422"/>
    </source>
</evidence>